<gene>
    <name evidence="2" type="ORF">DS909_05980</name>
</gene>
<proteinExistence type="predicted"/>
<dbReference type="InterPro" id="IPR009045">
    <property type="entry name" value="Zn_M74/Hedgehog-like"/>
</dbReference>
<dbReference type="Pfam" id="PF06904">
    <property type="entry name" value="Extensin-like_C"/>
    <property type="match status" value="1"/>
</dbReference>
<dbReference type="Gene3D" id="3.30.1380.10">
    <property type="match status" value="1"/>
</dbReference>
<dbReference type="OrthoDB" id="9809788at2"/>
<accession>A0A366X8L6</accession>
<sequence>MAAEPGEAEITVVAQAAAVQTFGLTSSLRPIERPKAVEQQVFFGKKRKSRKGSVCGNADIKGEKVGRVPGKLNGCGVKDAVRVTSISGVRLSRGAVMTCDTAQALNQWVERGVKPTFRNRGPVVEMRVAAHYSCRTRNNRRGAKISEHGKGKAIDISSFTMKDGEEITVLQGWKRGSSRRLLQRTWKAACGPFGTVLGPKADRYHQDHFHLDTARHRGGPYCR</sequence>
<reference evidence="2 3" key="1">
    <citation type="submission" date="2018-07" db="EMBL/GenBank/DDBJ databases">
        <title>Modular assembly of carbohydrate-degrading microbial communities in the ocean.</title>
        <authorList>
            <person name="Enke T.N."/>
            <person name="Datta M.S."/>
            <person name="Schwartzman J.A."/>
            <person name="Cermak N."/>
            <person name="Schmitz D.A."/>
            <person name="Barrere J."/>
            <person name="Cordero O.X."/>
        </authorList>
    </citation>
    <scope>NUCLEOTIDE SEQUENCE [LARGE SCALE GENOMIC DNA]</scope>
    <source>
        <strain evidence="2 3">C3M10</strain>
    </source>
</reference>
<evidence type="ECO:0000313" key="3">
    <source>
        <dbReference type="Proteomes" id="UP000252706"/>
    </source>
</evidence>
<dbReference type="Proteomes" id="UP000252706">
    <property type="component" value="Unassembled WGS sequence"/>
</dbReference>
<feature type="domain" description="Extensin-like C-terminal" evidence="1">
    <location>
        <begin position="73"/>
        <end position="223"/>
    </location>
</feature>
<name>A0A366X8L6_9RHOB</name>
<comment type="caution">
    <text evidence="2">The sequence shown here is derived from an EMBL/GenBank/DDBJ whole genome shotgun (WGS) entry which is preliminary data.</text>
</comment>
<dbReference type="InterPro" id="IPR009683">
    <property type="entry name" value="Extensin-like_C"/>
</dbReference>
<evidence type="ECO:0000313" key="2">
    <source>
        <dbReference type="EMBL" id="RBW58627.1"/>
    </source>
</evidence>
<organism evidence="2 3">
    <name type="scientific">Phaeobacter gallaeciensis</name>
    <dbReference type="NCBI Taxonomy" id="60890"/>
    <lineage>
        <taxon>Bacteria</taxon>
        <taxon>Pseudomonadati</taxon>
        <taxon>Pseudomonadota</taxon>
        <taxon>Alphaproteobacteria</taxon>
        <taxon>Rhodobacterales</taxon>
        <taxon>Roseobacteraceae</taxon>
        <taxon>Phaeobacter</taxon>
    </lineage>
</organism>
<evidence type="ECO:0000259" key="1">
    <source>
        <dbReference type="Pfam" id="PF06904"/>
    </source>
</evidence>
<dbReference type="EMBL" id="QOCE01000013">
    <property type="protein sequence ID" value="RBW58627.1"/>
    <property type="molecule type" value="Genomic_DNA"/>
</dbReference>
<protein>
    <submittedName>
        <fullName evidence="2">Extensin-like protein</fullName>
    </submittedName>
</protein>
<dbReference type="AlphaFoldDB" id="A0A366X8L6"/>